<evidence type="ECO:0000259" key="1">
    <source>
        <dbReference type="PROSITE" id="PS50801"/>
    </source>
</evidence>
<dbReference type="CDD" id="cd07041">
    <property type="entry name" value="STAS_RsbR_RsbS_like"/>
    <property type="match status" value="1"/>
</dbReference>
<gene>
    <name evidence="2" type="ORF">ACFO5U_07910</name>
</gene>
<sequence>MTARSQLAEWPLPAFQLNNSFAVVDQSEEAQQIFGKTTDFLMLLDEGSRGKAQRLLKQPGDNGAVELNFITAQGLLLADVYFRWDSEFALNVVMVPKDDKIAAISTQLLRLRGRLRETDYELLQEKERADALLEKVRKLSAPCIKIGGGYVLIPLFGDLDLDKVEAIRPYVIDYIYQYGGETVVLDLTAMGTVTQDGVDYLDSLVQTLCVMGIDTIVTGVKPQHAKKMHLLKAELNLRFESSLEAVLNKALAMK</sequence>
<dbReference type="Pfam" id="PF01740">
    <property type="entry name" value="STAS"/>
    <property type="match status" value="1"/>
</dbReference>
<reference evidence="3" key="1">
    <citation type="journal article" date="2019" name="Int. J. Syst. Evol. Microbiol.">
        <title>The Global Catalogue of Microorganisms (GCM) 10K type strain sequencing project: providing services to taxonomists for standard genome sequencing and annotation.</title>
        <authorList>
            <consortium name="The Broad Institute Genomics Platform"/>
            <consortium name="The Broad Institute Genome Sequencing Center for Infectious Disease"/>
            <person name="Wu L."/>
            <person name="Ma J."/>
        </authorList>
    </citation>
    <scope>NUCLEOTIDE SEQUENCE [LARGE SCALE GENOMIC DNA]</scope>
    <source>
        <strain evidence="3">CGMCC 1.12151</strain>
    </source>
</reference>
<evidence type="ECO:0000313" key="2">
    <source>
        <dbReference type="EMBL" id="MFC4712778.1"/>
    </source>
</evidence>
<dbReference type="PROSITE" id="PS50801">
    <property type="entry name" value="STAS"/>
    <property type="match status" value="1"/>
</dbReference>
<proteinExistence type="predicted"/>
<comment type="caution">
    <text evidence="2">The sequence shown here is derived from an EMBL/GenBank/DDBJ whole genome shotgun (WGS) entry which is preliminary data.</text>
</comment>
<keyword evidence="3" id="KW-1185">Reference proteome</keyword>
<dbReference type="InterPro" id="IPR051932">
    <property type="entry name" value="Bact_StressResp_Reg"/>
</dbReference>
<dbReference type="SUPFAM" id="SSF52091">
    <property type="entry name" value="SpoIIaa-like"/>
    <property type="match status" value="1"/>
</dbReference>
<dbReference type="PANTHER" id="PTHR33745">
    <property type="entry name" value="RSBT ANTAGONIST PROTEIN RSBS-RELATED"/>
    <property type="match status" value="1"/>
</dbReference>
<accession>A0ABV9MC99</accession>
<dbReference type="RefSeq" id="WP_377278197.1">
    <property type="nucleotide sequence ID" value="NZ_JBHSGL010000005.1"/>
</dbReference>
<feature type="domain" description="STAS" evidence="1">
    <location>
        <begin position="140"/>
        <end position="223"/>
    </location>
</feature>
<protein>
    <submittedName>
        <fullName evidence="2">STAS domain-containing protein</fullName>
    </submittedName>
</protein>
<dbReference type="EMBL" id="JBHSGL010000005">
    <property type="protein sequence ID" value="MFC4712778.1"/>
    <property type="molecule type" value="Genomic_DNA"/>
</dbReference>
<dbReference type="Proteomes" id="UP001595932">
    <property type="component" value="Unassembled WGS sequence"/>
</dbReference>
<dbReference type="Gene3D" id="3.30.750.24">
    <property type="entry name" value="STAS domain"/>
    <property type="match status" value="1"/>
</dbReference>
<dbReference type="InterPro" id="IPR002645">
    <property type="entry name" value="STAS_dom"/>
</dbReference>
<dbReference type="InterPro" id="IPR036513">
    <property type="entry name" value="STAS_dom_sf"/>
</dbReference>
<evidence type="ECO:0000313" key="3">
    <source>
        <dbReference type="Proteomes" id="UP001595932"/>
    </source>
</evidence>
<name>A0ABV9MC99_9BACL</name>
<organism evidence="2 3">
    <name type="scientific">Planococcus dechangensis</name>
    <dbReference type="NCBI Taxonomy" id="1176255"/>
    <lineage>
        <taxon>Bacteria</taxon>
        <taxon>Bacillati</taxon>
        <taxon>Bacillota</taxon>
        <taxon>Bacilli</taxon>
        <taxon>Bacillales</taxon>
        <taxon>Caryophanaceae</taxon>
        <taxon>Planococcus</taxon>
    </lineage>
</organism>